<protein>
    <submittedName>
        <fullName evidence="2">PDZ domain-containing protein</fullName>
    </submittedName>
</protein>
<dbReference type="SUPFAM" id="SSF50156">
    <property type="entry name" value="PDZ domain-like"/>
    <property type="match status" value="1"/>
</dbReference>
<evidence type="ECO:0000313" key="1">
    <source>
        <dbReference type="Proteomes" id="UP000887565"/>
    </source>
</evidence>
<dbReference type="WBParaSite" id="nRc.2.0.1.t23350-RA">
    <property type="protein sequence ID" value="nRc.2.0.1.t23350-RA"/>
    <property type="gene ID" value="nRc.2.0.1.g23350"/>
</dbReference>
<accession>A0A915JC31</accession>
<name>A0A915JC31_ROMCU</name>
<reference evidence="2" key="1">
    <citation type="submission" date="2022-11" db="UniProtKB">
        <authorList>
            <consortium name="WormBaseParasite"/>
        </authorList>
    </citation>
    <scope>IDENTIFICATION</scope>
</reference>
<dbReference type="Proteomes" id="UP000887565">
    <property type="component" value="Unplaced"/>
</dbReference>
<organism evidence="1 2">
    <name type="scientific">Romanomermis culicivorax</name>
    <name type="common">Nematode worm</name>
    <dbReference type="NCBI Taxonomy" id="13658"/>
    <lineage>
        <taxon>Eukaryota</taxon>
        <taxon>Metazoa</taxon>
        <taxon>Ecdysozoa</taxon>
        <taxon>Nematoda</taxon>
        <taxon>Enoplea</taxon>
        <taxon>Dorylaimia</taxon>
        <taxon>Mermithida</taxon>
        <taxon>Mermithoidea</taxon>
        <taxon>Mermithidae</taxon>
        <taxon>Romanomermis</taxon>
    </lineage>
</organism>
<sequence>MKMMPLFNDFSKQSDQILEWNGIPLTGKTYEEVQAIINESYGEIEIIINSDANLQRNQSTSNPAVIPTADSGYANRAEQFHGSGYVSTGLLDGKASPCFSSTPPQQVGLQSLLLKQQQQQQRLQSQLLKEDYHFVSFPLVVEELLFMGYNNN</sequence>
<proteinExistence type="predicted"/>
<dbReference type="Gene3D" id="2.30.42.10">
    <property type="match status" value="1"/>
</dbReference>
<evidence type="ECO:0000313" key="2">
    <source>
        <dbReference type="WBParaSite" id="nRc.2.0.1.t23350-RA"/>
    </source>
</evidence>
<dbReference type="InterPro" id="IPR036034">
    <property type="entry name" value="PDZ_sf"/>
</dbReference>
<dbReference type="AlphaFoldDB" id="A0A915JC31"/>
<keyword evidence="1" id="KW-1185">Reference proteome</keyword>